<dbReference type="EMBL" id="CM042046">
    <property type="protein sequence ID" value="KAI3675129.1"/>
    <property type="molecule type" value="Genomic_DNA"/>
</dbReference>
<protein>
    <submittedName>
        <fullName evidence="1">Uncharacterized protein</fullName>
    </submittedName>
</protein>
<reference evidence="2" key="1">
    <citation type="journal article" date="2022" name="Mol. Ecol. Resour.">
        <title>The genomes of chicory, endive, great burdock and yacon provide insights into Asteraceae palaeo-polyploidization history and plant inulin production.</title>
        <authorList>
            <person name="Fan W."/>
            <person name="Wang S."/>
            <person name="Wang H."/>
            <person name="Wang A."/>
            <person name="Jiang F."/>
            <person name="Liu H."/>
            <person name="Zhao H."/>
            <person name="Xu D."/>
            <person name="Zhang Y."/>
        </authorList>
    </citation>
    <scope>NUCLEOTIDE SEQUENCE [LARGE SCALE GENOMIC DNA]</scope>
    <source>
        <strain evidence="2">cv. Yunnan</strain>
    </source>
</reference>
<organism evidence="1 2">
    <name type="scientific">Smallanthus sonchifolius</name>
    <dbReference type="NCBI Taxonomy" id="185202"/>
    <lineage>
        <taxon>Eukaryota</taxon>
        <taxon>Viridiplantae</taxon>
        <taxon>Streptophyta</taxon>
        <taxon>Embryophyta</taxon>
        <taxon>Tracheophyta</taxon>
        <taxon>Spermatophyta</taxon>
        <taxon>Magnoliopsida</taxon>
        <taxon>eudicotyledons</taxon>
        <taxon>Gunneridae</taxon>
        <taxon>Pentapetalae</taxon>
        <taxon>asterids</taxon>
        <taxon>campanulids</taxon>
        <taxon>Asterales</taxon>
        <taxon>Asteraceae</taxon>
        <taxon>Asteroideae</taxon>
        <taxon>Heliantheae alliance</taxon>
        <taxon>Millerieae</taxon>
        <taxon>Smallanthus</taxon>
    </lineage>
</organism>
<evidence type="ECO:0000313" key="1">
    <source>
        <dbReference type="EMBL" id="KAI3675129.1"/>
    </source>
</evidence>
<dbReference type="Proteomes" id="UP001056120">
    <property type="component" value="Linkage Group LG29"/>
</dbReference>
<reference evidence="1 2" key="2">
    <citation type="journal article" date="2022" name="Mol. Ecol. Resour.">
        <title>The genomes of chicory, endive, great burdock and yacon provide insights into Asteraceae paleo-polyploidization history and plant inulin production.</title>
        <authorList>
            <person name="Fan W."/>
            <person name="Wang S."/>
            <person name="Wang H."/>
            <person name="Wang A."/>
            <person name="Jiang F."/>
            <person name="Liu H."/>
            <person name="Zhao H."/>
            <person name="Xu D."/>
            <person name="Zhang Y."/>
        </authorList>
    </citation>
    <scope>NUCLEOTIDE SEQUENCE [LARGE SCALE GENOMIC DNA]</scope>
    <source>
        <strain evidence="2">cv. Yunnan</strain>
        <tissue evidence="1">Leaves</tissue>
    </source>
</reference>
<accession>A0ACB8XTX8</accession>
<keyword evidence="2" id="KW-1185">Reference proteome</keyword>
<evidence type="ECO:0000313" key="2">
    <source>
        <dbReference type="Proteomes" id="UP001056120"/>
    </source>
</evidence>
<sequence>MSPPHSKKIRNDAVQPPPPSPPPPISPSIFVKFSCSKLGFEIPECLVNSGRFEVTVETINPLVIQNMISNR</sequence>
<proteinExistence type="predicted"/>
<name>A0ACB8XTX8_9ASTR</name>
<gene>
    <name evidence="1" type="ORF">L1987_84713</name>
</gene>
<comment type="caution">
    <text evidence="1">The sequence shown here is derived from an EMBL/GenBank/DDBJ whole genome shotgun (WGS) entry which is preliminary data.</text>
</comment>